<evidence type="ECO:0000256" key="6">
    <source>
        <dbReference type="ARBA" id="ARBA00023180"/>
    </source>
</evidence>
<accession>A0A7R9D9U1</accession>
<dbReference type="GO" id="GO:0004016">
    <property type="term" value="F:adenylate cyclase activity"/>
    <property type="evidence" value="ECO:0007669"/>
    <property type="project" value="TreeGrafter"/>
</dbReference>
<keyword evidence="6" id="KW-0325">Glycoprotein</keyword>
<dbReference type="GO" id="GO:0035556">
    <property type="term" value="P:intracellular signal transduction"/>
    <property type="evidence" value="ECO:0007669"/>
    <property type="project" value="InterPro"/>
</dbReference>
<evidence type="ECO:0000256" key="5">
    <source>
        <dbReference type="ARBA" id="ARBA00023136"/>
    </source>
</evidence>
<comment type="subcellular location">
    <subcellularLocation>
        <location evidence="1">Membrane</location>
    </subcellularLocation>
</comment>
<feature type="domain" description="Guanylate cyclase" evidence="9">
    <location>
        <begin position="44"/>
        <end position="89"/>
    </location>
</feature>
<reference evidence="10" key="1">
    <citation type="submission" date="2020-11" db="EMBL/GenBank/DDBJ databases">
        <authorList>
            <person name="Tran Van P."/>
        </authorList>
    </citation>
    <scope>NUCLEOTIDE SEQUENCE</scope>
</reference>
<sequence length="305" mass="34433">MSLADPMKCPVGENICDKLCLPWQHATALTPWSVYLLQMFNSVSILFSDVVTFTEICSRITPMEVVSMLNAMYSIFDTLTERNGVYKSRYGRSATLPTMLSRYGRSLTLPTKLSRYGRSAVLPTSSLGTAAVPHYPPGSLGTAAVPHYPPDSLVILYSRVTVEVKKYPMSEMSTVGPHKRISQQRDAQRKTEPRLPIAPTPVVVTLQTTVPGLSRNMSRQIKYRRNQLYCQPKTAWTQSETHNQIDETEITFSQYDGYLTEDTRERESAVPKDPQKGPRSLKASFIVRFSTSQVRRYTKYNTTPT</sequence>
<gene>
    <name evidence="10" type="ORF">TPSB3V08_LOCUS7018</name>
</gene>
<dbReference type="GO" id="GO:0000166">
    <property type="term" value="F:nucleotide binding"/>
    <property type="evidence" value="ECO:0007669"/>
    <property type="project" value="UniProtKB-KW"/>
</dbReference>
<keyword evidence="2" id="KW-0812">Transmembrane</keyword>
<evidence type="ECO:0000256" key="4">
    <source>
        <dbReference type="ARBA" id="ARBA00022989"/>
    </source>
</evidence>
<evidence type="ECO:0000256" key="8">
    <source>
        <dbReference type="SAM" id="MobiDB-lite"/>
    </source>
</evidence>
<dbReference type="SUPFAM" id="SSF55073">
    <property type="entry name" value="Nucleotide cyclase"/>
    <property type="match status" value="1"/>
</dbReference>
<keyword evidence="4" id="KW-1133">Transmembrane helix</keyword>
<organism evidence="10">
    <name type="scientific">Timema poppense</name>
    <name type="common">Walking stick</name>
    <dbReference type="NCBI Taxonomy" id="170557"/>
    <lineage>
        <taxon>Eukaryota</taxon>
        <taxon>Metazoa</taxon>
        <taxon>Ecdysozoa</taxon>
        <taxon>Arthropoda</taxon>
        <taxon>Hexapoda</taxon>
        <taxon>Insecta</taxon>
        <taxon>Pterygota</taxon>
        <taxon>Neoptera</taxon>
        <taxon>Polyneoptera</taxon>
        <taxon>Phasmatodea</taxon>
        <taxon>Timematodea</taxon>
        <taxon>Timematoidea</taxon>
        <taxon>Timematidae</taxon>
        <taxon>Timema</taxon>
    </lineage>
</organism>
<dbReference type="PANTHER" id="PTHR11920">
    <property type="entry name" value="GUANYLYL CYCLASE"/>
    <property type="match status" value="1"/>
</dbReference>
<dbReference type="Gene3D" id="3.30.70.1230">
    <property type="entry name" value="Nucleotide cyclase"/>
    <property type="match status" value="1"/>
</dbReference>
<keyword evidence="7" id="KW-0456">Lyase</keyword>
<evidence type="ECO:0000256" key="7">
    <source>
        <dbReference type="ARBA" id="ARBA00023239"/>
    </source>
</evidence>
<dbReference type="AlphaFoldDB" id="A0A7R9D9U1"/>
<evidence type="ECO:0000256" key="2">
    <source>
        <dbReference type="ARBA" id="ARBA00022692"/>
    </source>
</evidence>
<protein>
    <recommendedName>
        <fullName evidence="9">Guanylate cyclase domain-containing protein</fullName>
    </recommendedName>
</protein>
<name>A0A7R9D9U1_TIMPO</name>
<dbReference type="InterPro" id="IPR001054">
    <property type="entry name" value="A/G_cyclase"/>
</dbReference>
<dbReference type="GO" id="GO:0005886">
    <property type="term" value="C:plasma membrane"/>
    <property type="evidence" value="ECO:0007669"/>
    <property type="project" value="TreeGrafter"/>
</dbReference>
<dbReference type="PROSITE" id="PS50125">
    <property type="entry name" value="GUANYLATE_CYCLASE_2"/>
    <property type="match status" value="1"/>
</dbReference>
<keyword evidence="3" id="KW-0547">Nucleotide-binding</keyword>
<dbReference type="InterPro" id="IPR050401">
    <property type="entry name" value="Cyclic_nucleotide_synthase"/>
</dbReference>
<dbReference type="EMBL" id="OD004345">
    <property type="protein sequence ID" value="CAD7409785.1"/>
    <property type="molecule type" value="Genomic_DNA"/>
</dbReference>
<dbReference type="Pfam" id="PF00211">
    <property type="entry name" value="Guanylate_cyc"/>
    <property type="match status" value="1"/>
</dbReference>
<evidence type="ECO:0000259" key="9">
    <source>
        <dbReference type="PROSITE" id="PS50125"/>
    </source>
</evidence>
<keyword evidence="5" id="KW-0472">Membrane</keyword>
<dbReference type="GO" id="GO:0001653">
    <property type="term" value="F:peptide receptor activity"/>
    <property type="evidence" value="ECO:0007669"/>
    <property type="project" value="TreeGrafter"/>
</dbReference>
<proteinExistence type="predicted"/>
<evidence type="ECO:0000256" key="3">
    <source>
        <dbReference type="ARBA" id="ARBA00022741"/>
    </source>
</evidence>
<evidence type="ECO:0000313" key="10">
    <source>
        <dbReference type="EMBL" id="CAD7409785.1"/>
    </source>
</evidence>
<dbReference type="InterPro" id="IPR029787">
    <property type="entry name" value="Nucleotide_cyclase"/>
</dbReference>
<dbReference type="GO" id="GO:0007168">
    <property type="term" value="P:receptor guanylyl cyclase signaling pathway"/>
    <property type="evidence" value="ECO:0007669"/>
    <property type="project" value="TreeGrafter"/>
</dbReference>
<dbReference type="PANTHER" id="PTHR11920:SF335">
    <property type="entry name" value="GUANYLATE CYCLASE"/>
    <property type="match status" value="1"/>
</dbReference>
<evidence type="ECO:0000256" key="1">
    <source>
        <dbReference type="ARBA" id="ARBA00004370"/>
    </source>
</evidence>
<feature type="compositionally biased region" description="Basic and acidic residues" evidence="8">
    <location>
        <begin position="262"/>
        <end position="276"/>
    </location>
</feature>
<feature type="region of interest" description="Disordered" evidence="8">
    <location>
        <begin position="262"/>
        <end position="281"/>
    </location>
</feature>
<dbReference type="GO" id="GO:0004383">
    <property type="term" value="F:guanylate cyclase activity"/>
    <property type="evidence" value="ECO:0007669"/>
    <property type="project" value="TreeGrafter"/>
</dbReference>